<organism evidence="4 5">
    <name type="scientific">Candidatus Caccousia avicola</name>
    <dbReference type="NCBI Taxonomy" id="2840721"/>
    <lineage>
        <taxon>Bacteria</taxon>
        <taxon>Bacillati</taxon>
        <taxon>Bacillota</taxon>
        <taxon>Clostridia</taxon>
        <taxon>Eubacteriales</taxon>
        <taxon>Oscillospiraceae</taxon>
        <taxon>Oscillospiraceae incertae sedis</taxon>
        <taxon>Candidatus Caccousia</taxon>
    </lineage>
</organism>
<dbReference type="EMBL" id="DVGZ01000016">
    <property type="protein sequence ID" value="HIR46334.1"/>
    <property type="molecule type" value="Genomic_DNA"/>
</dbReference>
<name>A0A9D1DEX5_9FIRM</name>
<comment type="caution">
    <text evidence="4">The sequence shown here is derived from an EMBL/GenBank/DDBJ whole genome shotgun (WGS) entry which is preliminary data.</text>
</comment>
<keyword evidence="2" id="KW-0804">Transcription</keyword>
<evidence type="ECO:0000259" key="3">
    <source>
        <dbReference type="PROSITE" id="PS51000"/>
    </source>
</evidence>
<protein>
    <submittedName>
        <fullName evidence="4">HTH domain-containing protein</fullName>
    </submittedName>
</protein>
<dbReference type="InterPro" id="IPR036390">
    <property type="entry name" value="WH_DNA-bd_sf"/>
</dbReference>
<dbReference type="InterPro" id="IPR013196">
    <property type="entry name" value="HTH_11"/>
</dbReference>
<evidence type="ECO:0000313" key="4">
    <source>
        <dbReference type="EMBL" id="HIR46334.1"/>
    </source>
</evidence>
<dbReference type="SUPFAM" id="SSF46785">
    <property type="entry name" value="Winged helix' DNA-binding domain"/>
    <property type="match status" value="1"/>
</dbReference>
<dbReference type="Gene3D" id="1.10.10.10">
    <property type="entry name" value="Winged helix-like DNA-binding domain superfamily/Winged helix DNA-binding domain"/>
    <property type="match status" value="1"/>
</dbReference>
<proteinExistence type="predicted"/>
<evidence type="ECO:0000313" key="5">
    <source>
        <dbReference type="Proteomes" id="UP000824242"/>
    </source>
</evidence>
<feature type="domain" description="HTH deoR-type" evidence="3">
    <location>
        <begin position="3"/>
        <end position="61"/>
    </location>
</feature>
<sequence>MDANWRREAIVEILRQRGKVRAKELAERFQVTRQTIYHDVEVLSLHYDLCTEPGRNGGIYLLNPKRHRRECLSCTQVEVLQQILESLTDERKEIVQSVLDDFSSP</sequence>
<evidence type="ECO:0000256" key="1">
    <source>
        <dbReference type="ARBA" id="ARBA00023015"/>
    </source>
</evidence>
<reference evidence="4" key="1">
    <citation type="submission" date="2020-10" db="EMBL/GenBank/DDBJ databases">
        <authorList>
            <person name="Gilroy R."/>
        </authorList>
    </citation>
    <scope>NUCLEOTIDE SEQUENCE</scope>
    <source>
        <strain evidence="4">ChiSxjej1B13-7958</strain>
    </source>
</reference>
<dbReference type="PROSITE" id="PS51000">
    <property type="entry name" value="HTH_DEOR_2"/>
    <property type="match status" value="1"/>
</dbReference>
<evidence type="ECO:0000256" key="2">
    <source>
        <dbReference type="ARBA" id="ARBA00023163"/>
    </source>
</evidence>
<dbReference type="InterPro" id="IPR036388">
    <property type="entry name" value="WH-like_DNA-bd_sf"/>
</dbReference>
<dbReference type="AlphaFoldDB" id="A0A9D1DEX5"/>
<dbReference type="GO" id="GO:0003700">
    <property type="term" value="F:DNA-binding transcription factor activity"/>
    <property type="evidence" value="ECO:0007669"/>
    <property type="project" value="InterPro"/>
</dbReference>
<dbReference type="Pfam" id="PF08279">
    <property type="entry name" value="HTH_11"/>
    <property type="match status" value="1"/>
</dbReference>
<keyword evidence="1" id="KW-0805">Transcription regulation</keyword>
<gene>
    <name evidence="4" type="ORF">IAB89_01555</name>
</gene>
<dbReference type="InterPro" id="IPR001034">
    <property type="entry name" value="DeoR_HTH"/>
</dbReference>
<reference evidence="4" key="2">
    <citation type="journal article" date="2021" name="PeerJ">
        <title>Extensive microbial diversity within the chicken gut microbiome revealed by metagenomics and culture.</title>
        <authorList>
            <person name="Gilroy R."/>
            <person name="Ravi A."/>
            <person name="Getino M."/>
            <person name="Pursley I."/>
            <person name="Horton D.L."/>
            <person name="Alikhan N.F."/>
            <person name="Baker D."/>
            <person name="Gharbi K."/>
            <person name="Hall N."/>
            <person name="Watson M."/>
            <person name="Adriaenssens E.M."/>
            <person name="Foster-Nyarko E."/>
            <person name="Jarju S."/>
            <person name="Secka A."/>
            <person name="Antonio M."/>
            <person name="Oren A."/>
            <person name="Chaudhuri R.R."/>
            <person name="La Ragione R."/>
            <person name="Hildebrand F."/>
            <person name="Pallen M.J."/>
        </authorList>
    </citation>
    <scope>NUCLEOTIDE SEQUENCE</scope>
    <source>
        <strain evidence="4">ChiSxjej1B13-7958</strain>
    </source>
</reference>
<accession>A0A9D1DEX5</accession>
<dbReference type="Proteomes" id="UP000824242">
    <property type="component" value="Unassembled WGS sequence"/>
</dbReference>